<dbReference type="Gene3D" id="1.10.10.10">
    <property type="entry name" value="Winged helix-like DNA-binding domain superfamily/Winged helix DNA-binding domain"/>
    <property type="match status" value="1"/>
</dbReference>
<dbReference type="Proteomes" id="UP000255286">
    <property type="component" value="Unassembled WGS sequence"/>
</dbReference>
<evidence type="ECO:0000256" key="1">
    <source>
        <dbReference type="SAM" id="MobiDB-lite"/>
    </source>
</evidence>
<evidence type="ECO:0000313" key="3">
    <source>
        <dbReference type="EMBL" id="SUX79594.1"/>
    </source>
</evidence>
<sequence>MQDHHEGCCKHAEHQHEGCCKGEGHRHEGHHSEHHEGCCKGEERHHEGCNKEHHHEHGCGHRHGRGGGGGGGRRQRFFGHGELRLVILDILTRDASHGYELIKAIETLTQGNYTPSPGVIYPTLDFLQDQSLIAIRDEEGGRKQITITEQGLQWLEENQEHLEHIHERIKARCVGFELRKNPQMKRALENFKAVLDLRVNHGDTSEAQIKKIIGIIDRASLDITQLD</sequence>
<protein>
    <submittedName>
        <fullName evidence="3">Transcriptional Regulator</fullName>
    </submittedName>
</protein>
<dbReference type="Pfam" id="PF03551">
    <property type="entry name" value="PadR"/>
    <property type="match status" value="1"/>
</dbReference>
<feature type="compositionally biased region" description="Basic and acidic residues" evidence="1">
    <location>
        <begin position="50"/>
        <end position="59"/>
    </location>
</feature>
<evidence type="ECO:0000313" key="4">
    <source>
        <dbReference type="Proteomes" id="UP000255286"/>
    </source>
</evidence>
<proteinExistence type="predicted"/>
<organism evidence="3 4">
    <name type="scientific">Citrobacter youngae</name>
    <dbReference type="NCBI Taxonomy" id="133448"/>
    <lineage>
        <taxon>Bacteria</taxon>
        <taxon>Pseudomonadati</taxon>
        <taxon>Pseudomonadota</taxon>
        <taxon>Gammaproteobacteria</taxon>
        <taxon>Enterobacterales</taxon>
        <taxon>Enterobacteriaceae</taxon>
        <taxon>Citrobacter</taxon>
        <taxon>Citrobacter freundii complex</taxon>
    </lineage>
</organism>
<dbReference type="EMBL" id="UIGT01000001">
    <property type="protein sequence ID" value="SUX79594.1"/>
    <property type="molecule type" value="Genomic_DNA"/>
</dbReference>
<dbReference type="PANTHER" id="PTHR43252">
    <property type="entry name" value="TRANSCRIPTIONAL REGULATOR YQJI"/>
    <property type="match status" value="1"/>
</dbReference>
<gene>
    <name evidence="3" type="primary">yqjI</name>
    <name evidence="3" type="ORF">NCTC8782_02142</name>
</gene>
<feature type="domain" description="Transcription regulator PadR N-terminal" evidence="2">
    <location>
        <begin position="87"/>
        <end position="156"/>
    </location>
</feature>
<dbReference type="PANTHER" id="PTHR43252:SF7">
    <property type="entry name" value="TRANSCRIPTIONAL REGULATOR YQJI"/>
    <property type="match status" value="1"/>
</dbReference>
<dbReference type="InterPro" id="IPR036390">
    <property type="entry name" value="WH_DNA-bd_sf"/>
</dbReference>
<comment type="caution">
    <text evidence="3">The sequence shown here is derived from an EMBL/GenBank/DDBJ whole genome shotgun (WGS) entry which is preliminary data.</text>
</comment>
<evidence type="ECO:0000259" key="2">
    <source>
        <dbReference type="Pfam" id="PF03551"/>
    </source>
</evidence>
<dbReference type="InterPro" id="IPR036388">
    <property type="entry name" value="WH-like_DNA-bd_sf"/>
</dbReference>
<dbReference type="AlphaFoldDB" id="A0A9Q7ZLE2"/>
<dbReference type="InterPro" id="IPR005149">
    <property type="entry name" value="Tscrpt_reg_PadR_N"/>
</dbReference>
<reference evidence="3 4" key="1">
    <citation type="submission" date="2018-06" db="EMBL/GenBank/DDBJ databases">
        <authorList>
            <consortium name="Pathogen Informatics"/>
            <person name="Doyle S."/>
        </authorList>
    </citation>
    <scope>NUCLEOTIDE SEQUENCE [LARGE SCALE GENOMIC DNA]</scope>
    <source>
        <strain evidence="3 4">NCTC8782</strain>
    </source>
</reference>
<dbReference type="SUPFAM" id="SSF46785">
    <property type="entry name" value="Winged helix' DNA-binding domain"/>
    <property type="match status" value="1"/>
</dbReference>
<dbReference type="RefSeq" id="WP_115601433.1">
    <property type="nucleotide sequence ID" value="NZ_CP132279.1"/>
</dbReference>
<accession>A0A9Q7ZLE2</accession>
<name>A0A9Q7ZLE2_9ENTR</name>
<feature type="region of interest" description="Disordered" evidence="1">
    <location>
        <begin position="50"/>
        <end position="72"/>
    </location>
</feature>